<feature type="transmembrane region" description="Helical" evidence="2">
    <location>
        <begin position="17"/>
        <end position="36"/>
    </location>
</feature>
<feature type="transmembrane region" description="Helical" evidence="2">
    <location>
        <begin position="501"/>
        <end position="522"/>
    </location>
</feature>
<dbReference type="InterPro" id="IPR011701">
    <property type="entry name" value="MFS"/>
</dbReference>
<evidence type="ECO:0000256" key="2">
    <source>
        <dbReference type="SAM" id="Phobius"/>
    </source>
</evidence>
<dbReference type="Pfam" id="PF07690">
    <property type="entry name" value="MFS_1"/>
    <property type="match status" value="2"/>
</dbReference>
<dbReference type="GO" id="GO:0008028">
    <property type="term" value="F:monocarboxylic acid transmembrane transporter activity"/>
    <property type="evidence" value="ECO:0007669"/>
    <property type="project" value="TreeGrafter"/>
</dbReference>
<feature type="transmembrane region" description="Helical" evidence="2">
    <location>
        <begin position="146"/>
        <end position="167"/>
    </location>
</feature>
<dbReference type="Gene3D" id="1.20.1250.20">
    <property type="entry name" value="MFS general substrate transporter like domains"/>
    <property type="match status" value="2"/>
</dbReference>
<feature type="transmembrane region" description="Helical" evidence="2">
    <location>
        <begin position="56"/>
        <end position="77"/>
    </location>
</feature>
<evidence type="ECO:0000256" key="1">
    <source>
        <dbReference type="ARBA" id="ARBA00004141"/>
    </source>
</evidence>
<dbReference type="OMA" id="MPRISNG"/>
<comment type="subcellular location">
    <subcellularLocation>
        <location evidence="1">Membrane</location>
        <topology evidence="1">Multi-pass membrane protein</topology>
    </subcellularLocation>
</comment>
<accession>A0A8W8IU04</accession>
<feature type="transmembrane region" description="Helical" evidence="2">
    <location>
        <begin position="467"/>
        <end position="489"/>
    </location>
</feature>
<keyword evidence="2" id="KW-0812">Transmembrane</keyword>
<dbReference type="EnsemblMetazoa" id="G15858.3">
    <property type="protein sequence ID" value="G15858.3:cds"/>
    <property type="gene ID" value="G15858"/>
</dbReference>
<reference evidence="4" key="1">
    <citation type="submission" date="2022-08" db="UniProtKB">
        <authorList>
            <consortium name="EnsemblMetazoa"/>
        </authorList>
    </citation>
    <scope>IDENTIFICATION</scope>
    <source>
        <strain evidence="4">05x7-T-G4-1.051#20</strain>
    </source>
</reference>
<dbReference type="SUPFAM" id="SSF103473">
    <property type="entry name" value="MFS general substrate transporter"/>
    <property type="match status" value="1"/>
</dbReference>
<evidence type="ECO:0000313" key="4">
    <source>
        <dbReference type="EnsemblMetazoa" id="G15858.3:cds"/>
    </source>
</evidence>
<feature type="transmembrane region" description="Helical" evidence="2">
    <location>
        <begin position="173"/>
        <end position="196"/>
    </location>
</feature>
<protein>
    <recommendedName>
        <fullName evidence="3">Major facilitator superfamily (MFS) profile domain-containing protein</fullName>
    </recommendedName>
</protein>
<name>A0A8W8IU04_MAGGI</name>
<keyword evidence="2" id="KW-1133">Transmembrane helix</keyword>
<feature type="transmembrane region" description="Helical" evidence="2">
    <location>
        <begin position="113"/>
        <end position="134"/>
    </location>
</feature>
<organism evidence="4 5">
    <name type="scientific">Magallana gigas</name>
    <name type="common">Pacific oyster</name>
    <name type="synonym">Crassostrea gigas</name>
    <dbReference type="NCBI Taxonomy" id="29159"/>
    <lineage>
        <taxon>Eukaryota</taxon>
        <taxon>Metazoa</taxon>
        <taxon>Spiralia</taxon>
        <taxon>Lophotrochozoa</taxon>
        <taxon>Mollusca</taxon>
        <taxon>Bivalvia</taxon>
        <taxon>Autobranchia</taxon>
        <taxon>Pteriomorphia</taxon>
        <taxon>Ostreida</taxon>
        <taxon>Ostreoidea</taxon>
        <taxon>Ostreidae</taxon>
        <taxon>Magallana</taxon>
    </lineage>
</organism>
<dbReference type="AlphaFoldDB" id="A0A8W8IU04"/>
<feature type="domain" description="Major facilitator superfamily (MFS) profile" evidence="3">
    <location>
        <begin position="375"/>
        <end position="577"/>
    </location>
</feature>
<feature type="transmembrane region" description="Helical" evidence="2">
    <location>
        <begin position="534"/>
        <end position="553"/>
    </location>
</feature>
<feature type="transmembrane region" description="Helical" evidence="2">
    <location>
        <begin position="89"/>
        <end position="107"/>
    </location>
</feature>
<feature type="transmembrane region" description="Helical" evidence="2">
    <location>
        <begin position="414"/>
        <end position="433"/>
    </location>
</feature>
<dbReference type="InterPro" id="IPR036259">
    <property type="entry name" value="MFS_trans_sf"/>
</dbReference>
<dbReference type="PANTHER" id="PTHR11360:SF306">
    <property type="entry name" value="RE01051P"/>
    <property type="match status" value="1"/>
</dbReference>
<dbReference type="Proteomes" id="UP000005408">
    <property type="component" value="Unassembled WGS sequence"/>
</dbReference>
<proteinExistence type="predicted"/>
<dbReference type="PROSITE" id="PS50850">
    <property type="entry name" value="MFS"/>
    <property type="match status" value="1"/>
</dbReference>
<sequence length="577" mass="62900">MGLEDAIHAPAHPVDQGWAWVILSASLGAMLIYGGIHRGFGILFVEFRKSFNSSSASMSLVVSIQIAVMSLASLLFLTAGMKYFSSRQCVIFGGFFVTISLILSSFAQSVLHLIFTHSVLMGIGLAAVLGPSLIITGQYFDVRRGIANGIHTGSASFGALVLAPAITYCIDNFLLKGALLILAGLAFHIVPAGMLLRPPQLYEKWAQRRRQDEIPNIDSAQTVLIIEKPENELLNGASVAIVPKEAHDMDDVCPSSDRALLFASAKPKDALSVHSYDMPRISNGTHFYSNSNIFDHRLGLKEKIYGSADMIMVVQYGRGSTHSLVNGRKSNSLFLNGTHPSNSLSNGFADHEILNPTVEIREKTANMRNFFNISIFKNTSYLFFAIGFTMGVPVVITVVYLPDVAKDCGIPSDDAALLVSIYMVGEIIGRCGSGFFSGKWIHRQVVIAWGLLLAGLAQNLVRFFQSFWYLAMFAVANGVFGGPIHGLYASVVADVLGIENLRSGLCVLQLSQGIIWSAILPLTGYLRDVSGDYFLTYHFVGTLTMCASLVLFVSHYKVKDVSEAVIEIDVEEEKERS</sequence>
<keyword evidence="5" id="KW-1185">Reference proteome</keyword>
<evidence type="ECO:0000313" key="5">
    <source>
        <dbReference type="Proteomes" id="UP000005408"/>
    </source>
</evidence>
<dbReference type="EnsemblMetazoa" id="G15858.4">
    <property type="protein sequence ID" value="G15858.4:cds"/>
    <property type="gene ID" value="G15858"/>
</dbReference>
<dbReference type="PANTHER" id="PTHR11360">
    <property type="entry name" value="MONOCARBOXYLATE TRANSPORTER"/>
    <property type="match status" value="1"/>
</dbReference>
<evidence type="ECO:0000259" key="3">
    <source>
        <dbReference type="PROSITE" id="PS50850"/>
    </source>
</evidence>
<dbReference type="InterPro" id="IPR020846">
    <property type="entry name" value="MFS_dom"/>
</dbReference>
<dbReference type="GO" id="GO:0016020">
    <property type="term" value="C:membrane"/>
    <property type="evidence" value="ECO:0007669"/>
    <property type="project" value="UniProtKB-SubCell"/>
</dbReference>
<dbReference type="OrthoDB" id="6435476at2759"/>
<dbReference type="EnsemblMetazoa" id="G15858.6">
    <property type="protein sequence ID" value="G15858.6:cds"/>
    <property type="gene ID" value="G15858"/>
</dbReference>
<keyword evidence="2" id="KW-0472">Membrane</keyword>
<feature type="transmembrane region" description="Helical" evidence="2">
    <location>
        <begin position="381"/>
        <end position="402"/>
    </location>
</feature>
<dbReference type="InterPro" id="IPR050327">
    <property type="entry name" value="Proton-linked_MCT"/>
</dbReference>
<feature type="transmembrane region" description="Helical" evidence="2">
    <location>
        <begin position="445"/>
        <end position="461"/>
    </location>
</feature>